<evidence type="ECO:0000313" key="2">
    <source>
        <dbReference type="Proteomes" id="UP001215280"/>
    </source>
</evidence>
<evidence type="ECO:0000313" key="1">
    <source>
        <dbReference type="EMBL" id="KAJ7738220.1"/>
    </source>
</evidence>
<dbReference type="EMBL" id="JARJLG010000138">
    <property type="protein sequence ID" value="KAJ7738220.1"/>
    <property type="molecule type" value="Genomic_DNA"/>
</dbReference>
<proteinExistence type="predicted"/>
<dbReference type="Proteomes" id="UP001215280">
    <property type="component" value="Unassembled WGS sequence"/>
</dbReference>
<feature type="non-terminal residue" evidence="1">
    <location>
        <position position="184"/>
    </location>
</feature>
<protein>
    <recommendedName>
        <fullName evidence="3">RNase H type-1 domain-containing protein</fullName>
    </recommendedName>
</protein>
<gene>
    <name evidence="1" type="ORF">DFH07DRAFT_752659</name>
</gene>
<dbReference type="InterPro" id="IPR036397">
    <property type="entry name" value="RNaseH_sf"/>
</dbReference>
<accession>A0AAD7IA68</accession>
<organism evidence="1 2">
    <name type="scientific">Mycena maculata</name>
    <dbReference type="NCBI Taxonomy" id="230809"/>
    <lineage>
        <taxon>Eukaryota</taxon>
        <taxon>Fungi</taxon>
        <taxon>Dikarya</taxon>
        <taxon>Basidiomycota</taxon>
        <taxon>Agaricomycotina</taxon>
        <taxon>Agaricomycetes</taxon>
        <taxon>Agaricomycetidae</taxon>
        <taxon>Agaricales</taxon>
        <taxon>Marasmiineae</taxon>
        <taxon>Mycenaceae</taxon>
        <taxon>Mycena</taxon>
    </lineage>
</organism>
<dbReference type="AlphaFoldDB" id="A0AAD7IA68"/>
<keyword evidence="2" id="KW-1185">Reference proteome</keyword>
<dbReference type="GO" id="GO:0003676">
    <property type="term" value="F:nucleic acid binding"/>
    <property type="evidence" value="ECO:0007669"/>
    <property type="project" value="InterPro"/>
</dbReference>
<name>A0AAD7IA68_9AGAR</name>
<dbReference type="InterPro" id="IPR012337">
    <property type="entry name" value="RNaseH-like_sf"/>
</dbReference>
<dbReference type="Gene3D" id="3.30.420.10">
    <property type="entry name" value="Ribonuclease H-like superfamily/Ribonuclease H"/>
    <property type="match status" value="1"/>
</dbReference>
<sequence length="184" mass="20105">MPRHFTIPLLMPVPPVPIERLPDTECDILVAEAIASAQTPAEATKVLYGPVLNDGPRLPVHIAGSCRNAGRIDAKAAFAVHWGLGNKYNVSYRVEGAPNEGRAVIMAIVPVLANASPNRSLEISTTSKYAIRAFSYWAGDNETRGWPCANGDLLRVACAFIRNRGASLRFIWVKPSDDNKVRRE</sequence>
<comment type="caution">
    <text evidence="1">The sequence shown here is derived from an EMBL/GenBank/DDBJ whole genome shotgun (WGS) entry which is preliminary data.</text>
</comment>
<dbReference type="SUPFAM" id="SSF53098">
    <property type="entry name" value="Ribonuclease H-like"/>
    <property type="match status" value="1"/>
</dbReference>
<evidence type="ECO:0008006" key="3">
    <source>
        <dbReference type="Google" id="ProtNLM"/>
    </source>
</evidence>
<reference evidence="1" key="1">
    <citation type="submission" date="2023-03" db="EMBL/GenBank/DDBJ databases">
        <title>Massive genome expansion in bonnet fungi (Mycena s.s.) driven by repeated elements and novel gene families across ecological guilds.</title>
        <authorList>
            <consortium name="Lawrence Berkeley National Laboratory"/>
            <person name="Harder C.B."/>
            <person name="Miyauchi S."/>
            <person name="Viragh M."/>
            <person name="Kuo A."/>
            <person name="Thoen E."/>
            <person name="Andreopoulos B."/>
            <person name="Lu D."/>
            <person name="Skrede I."/>
            <person name="Drula E."/>
            <person name="Henrissat B."/>
            <person name="Morin E."/>
            <person name="Kohler A."/>
            <person name="Barry K."/>
            <person name="LaButti K."/>
            <person name="Morin E."/>
            <person name="Salamov A."/>
            <person name="Lipzen A."/>
            <person name="Mereny Z."/>
            <person name="Hegedus B."/>
            <person name="Baldrian P."/>
            <person name="Stursova M."/>
            <person name="Weitz H."/>
            <person name="Taylor A."/>
            <person name="Grigoriev I.V."/>
            <person name="Nagy L.G."/>
            <person name="Martin F."/>
            <person name="Kauserud H."/>
        </authorList>
    </citation>
    <scope>NUCLEOTIDE SEQUENCE</scope>
    <source>
        <strain evidence="1">CBHHK188m</strain>
    </source>
</reference>